<dbReference type="EMBL" id="BMNH01000034">
    <property type="protein sequence ID" value="GGO80996.1"/>
    <property type="molecule type" value="Genomic_DNA"/>
</dbReference>
<keyword evidence="2" id="KW-0472">Membrane</keyword>
<dbReference type="Proteomes" id="UP000646523">
    <property type="component" value="Unassembled WGS sequence"/>
</dbReference>
<protein>
    <submittedName>
        <fullName evidence="3">Uncharacterized protein</fullName>
    </submittedName>
</protein>
<feature type="transmembrane region" description="Helical" evidence="2">
    <location>
        <begin position="221"/>
        <end position="245"/>
    </location>
</feature>
<evidence type="ECO:0000313" key="3">
    <source>
        <dbReference type="EMBL" id="GGO80996.1"/>
    </source>
</evidence>
<organism evidence="3 4">
    <name type="scientific">Nonomuraea cavernae</name>
    <dbReference type="NCBI Taxonomy" id="2045107"/>
    <lineage>
        <taxon>Bacteria</taxon>
        <taxon>Bacillati</taxon>
        <taxon>Actinomycetota</taxon>
        <taxon>Actinomycetes</taxon>
        <taxon>Streptosporangiales</taxon>
        <taxon>Streptosporangiaceae</taxon>
        <taxon>Nonomuraea</taxon>
    </lineage>
</organism>
<reference evidence="3" key="1">
    <citation type="journal article" date="2014" name="Int. J. Syst. Evol. Microbiol.">
        <title>Complete genome sequence of Corynebacterium casei LMG S-19264T (=DSM 44701T), isolated from a smear-ripened cheese.</title>
        <authorList>
            <consortium name="US DOE Joint Genome Institute (JGI-PGF)"/>
            <person name="Walter F."/>
            <person name="Albersmeier A."/>
            <person name="Kalinowski J."/>
            <person name="Ruckert C."/>
        </authorList>
    </citation>
    <scope>NUCLEOTIDE SEQUENCE</scope>
    <source>
        <strain evidence="3">CGMCC 4.7368</strain>
    </source>
</reference>
<proteinExistence type="predicted"/>
<keyword evidence="4" id="KW-1185">Reference proteome</keyword>
<keyword evidence="2" id="KW-1133">Transmembrane helix</keyword>
<evidence type="ECO:0000313" key="4">
    <source>
        <dbReference type="Proteomes" id="UP000646523"/>
    </source>
</evidence>
<feature type="region of interest" description="Disordered" evidence="1">
    <location>
        <begin position="423"/>
        <end position="445"/>
    </location>
</feature>
<feature type="transmembrane region" description="Helical" evidence="2">
    <location>
        <begin position="251"/>
        <end position="274"/>
    </location>
</feature>
<accession>A0A918DRV8</accession>
<sequence length="516" mass="57961">MTDMPEDHQNIHNYGNIGKQQYTQHNYYTGQDPARNLTAARDALKRHDWEIAVKHYADHIAHARDPAGVVFVEYALADLQGKRPRDHPDGHLGRVRTRLDNAYSDDPALSCAAALLAIIDEDLNHLHRQEPELYTKRLSAAADTISTERARMIVESITVDESPTWLKLERLANPGRPGGTGELALLNDDEQRDRERRMRTLFSPPPREPAPPYRLSHSTPVLGLCVALATLAITLLVLGQVAHAWSPFSPLPYVMVLAIGGTICCAGWIVATAIRNAAIERRYDTEVREQEQRYRGYLDQLPTADQIDRWLRGDLAVIQQRALDRLGILRGELVTGTGRYISPFVIMGPEEQRSSRTKMAQHPNGRFFASRYGVFVLFMTERKLGAYRTTLDAITGRREAAEQTSEYRYGDIVSVSVRTVPLPTSREKTASKAKQAEPEQNKEEDYTFVDADSTPTTPLAERFTLIVPSDRFDVTTTIRDENSAKDYRIQLSQTDRALAAIRRNILAAGPAGRRAV</sequence>
<feature type="compositionally biased region" description="Basic and acidic residues" evidence="1">
    <location>
        <begin position="425"/>
        <end position="445"/>
    </location>
</feature>
<name>A0A918DRV8_9ACTN</name>
<dbReference type="AlphaFoldDB" id="A0A918DRV8"/>
<evidence type="ECO:0000256" key="1">
    <source>
        <dbReference type="SAM" id="MobiDB-lite"/>
    </source>
</evidence>
<keyword evidence="2" id="KW-0812">Transmembrane</keyword>
<reference evidence="3" key="2">
    <citation type="submission" date="2020-09" db="EMBL/GenBank/DDBJ databases">
        <authorList>
            <person name="Sun Q."/>
            <person name="Zhou Y."/>
        </authorList>
    </citation>
    <scope>NUCLEOTIDE SEQUENCE</scope>
    <source>
        <strain evidence="3">CGMCC 4.7368</strain>
    </source>
</reference>
<evidence type="ECO:0000256" key="2">
    <source>
        <dbReference type="SAM" id="Phobius"/>
    </source>
</evidence>
<comment type="caution">
    <text evidence="3">The sequence shown here is derived from an EMBL/GenBank/DDBJ whole genome shotgun (WGS) entry which is preliminary data.</text>
</comment>
<gene>
    <name evidence="3" type="ORF">GCM10012289_68920</name>
</gene>